<feature type="domain" description="AP2/ERF" evidence="10">
    <location>
        <begin position="218"/>
        <end position="275"/>
    </location>
</feature>
<dbReference type="CDD" id="cd00018">
    <property type="entry name" value="AP2"/>
    <property type="match status" value="1"/>
</dbReference>
<feature type="compositionally biased region" description="Polar residues" evidence="9">
    <location>
        <begin position="293"/>
        <end position="310"/>
    </location>
</feature>
<keyword evidence="3" id="KW-0805">Transcription regulation</keyword>
<feature type="region of interest" description="Disordered" evidence="9">
    <location>
        <begin position="433"/>
        <end position="458"/>
    </location>
</feature>
<keyword evidence="6" id="KW-0804">Transcription</keyword>
<evidence type="ECO:0000256" key="1">
    <source>
        <dbReference type="ARBA" id="ARBA00004123"/>
    </source>
</evidence>
<comment type="similarity">
    <text evidence="8">Belongs to the AP2/ERF transcription factor family. ERF subfamily.</text>
</comment>
<dbReference type="Gene3D" id="3.30.730.10">
    <property type="entry name" value="AP2/ERF domain"/>
    <property type="match status" value="1"/>
</dbReference>
<evidence type="ECO:0000256" key="9">
    <source>
        <dbReference type="SAM" id="MobiDB-lite"/>
    </source>
</evidence>
<dbReference type="GO" id="GO:0000976">
    <property type="term" value="F:transcription cis-regulatory region binding"/>
    <property type="evidence" value="ECO:0007669"/>
    <property type="project" value="UniProtKB-ARBA"/>
</dbReference>
<gene>
    <name evidence="11" type="ORF">RchiOBHm_Chr2g0126301</name>
</gene>
<feature type="region of interest" description="Disordered" evidence="9">
    <location>
        <begin position="1"/>
        <end position="25"/>
    </location>
</feature>
<comment type="caution">
    <text evidence="11">The sequence shown here is derived from an EMBL/GenBank/DDBJ whole genome shotgun (WGS) entry which is preliminary data.</text>
</comment>
<dbReference type="PROSITE" id="PS51032">
    <property type="entry name" value="AP2_ERF"/>
    <property type="match status" value="1"/>
</dbReference>
<feature type="compositionally biased region" description="Low complexity" evidence="9">
    <location>
        <begin position="82"/>
        <end position="92"/>
    </location>
</feature>
<feature type="region of interest" description="Disordered" evidence="9">
    <location>
        <begin position="334"/>
        <end position="379"/>
    </location>
</feature>
<dbReference type="EMBL" id="PDCK01000040">
    <property type="protein sequence ID" value="PRQ49830.1"/>
    <property type="molecule type" value="Genomic_DNA"/>
</dbReference>
<sequence>MATAKGSGESNNETRMETSRDCDLDKGKERDFFLESCQWKPVFDEASMSHRPLKKIKSPERSHQHQSSSAFPPEFHIPSSPPRSSSDTSSITSCSPFSSRIVFPFAFDGSLPQQQQPIQFPHQFQTTGLQPIQFPPTTNVVEQQQQQQQNQQQMISFASQQQQMISWRQQQQQQMLQYWSDALNLSPRGRMMMMNRFGGANSSGGIRPAAMPVSTSKLYRGVRQRHWGKWVAEIRLPRNRTRLWLGTFDTAEDAAMAYDREAFKLRGENAKLNFPELFLNKDKDNNNAAAVSTAPSSTETASVPTQQVSKPSRHRGKPLLKDLDLQLQVPISDRETIAPPPAPYSHPQEDDDTGESDLANASQQSEVENHGEGGGIISDAPTQEMAWGEMAEAWMNAIPQGWGPGSPVWDDLELDMTSNNLVLQSHDYHHFTANNPNRHELPQQEDNSCSASSSYPMQPFFWKDQD</sequence>
<dbReference type="Proteomes" id="UP000238479">
    <property type="component" value="Chromosome 2"/>
</dbReference>
<dbReference type="OrthoDB" id="771648at2759"/>
<comment type="subcellular location">
    <subcellularLocation>
        <location evidence="1">Nucleus</location>
    </subcellularLocation>
</comment>
<organism evidence="11 12">
    <name type="scientific">Rosa chinensis</name>
    <name type="common">China rose</name>
    <dbReference type="NCBI Taxonomy" id="74649"/>
    <lineage>
        <taxon>Eukaryota</taxon>
        <taxon>Viridiplantae</taxon>
        <taxon>Streptophyta</taxon>
        <taxon>Embryophyta</taxon>
        <taxon>Tracheophyta</taxon>
        <taxon>Spermatophyta</taxon>
        <taxon>Magnoliopsida</taxon>
        <taxon>eudicotyledons</taxon>
        <taxon>Gunneridae</taxon>
        <taxon>Pentapetalae</taxon>
        <taxon>rosids</taxon>
        <taxon>fabids</taxon>
        <taxon>Rosales</taxon>
        <taxon>Rosaceae</taxon>
        <taxon>Rosoideae</taxon>
        <taxon>Rosoideae incertae sedis</taxon>
        <taxon>Rosa</taxon>
    </lineage>
</organism>
<dbReference type="PANTHER" id="PTHR31657:SF19">
    <property type="entry name" value="ETHYLENE-RESPONSIVE TRANSCRIPTION FACTOR ERF053"/>
    <property type="match status" value="1"/>
</dbReference>
<dbReference type="Gramene" id="PRQ49830">
    <property type="protein sequence ID" value="PRQ49830"/>
    <property type="gene ID" value="RchiOBHm_Chr2g0126301"/>
</dbReference>
<dbReference type="AlphaFoldDB" id="A0A2P6RTS1"/>
<dbReference type="GO" id="GO:0003700">
    <property type="term" value="F:DNA-binding transcription factor activity"/>
    <property type="evidence" value="ECO:0007669"/>
    <property type="project" value="InterPro"/>
</dbReference>
<dbReference type="Pfam" id="PF00847">
    <property type="entry name" value="AP2"/>
    <property type="match status" value="1"/>
</dbReference>
<dbReference type="SMART" id="SM00380">
    <property type="entry name" value="AP2"/>
    <property type="match status" value="1"/>
</dbReference>
<keyword evidence="5" id="KW-0010">Activator</keyword>
<keyword evidence="4" id="KW-0238">DNA-binding</keyword>
<proteinExistence type="inferred from homology"/>
<dbReference type="InterPro" id="IPR001471">
    <property type="entry name" value="AP2/ERF_dom"/>
</dbReference>
<dbReference type="SUPFAM" id="SSF54171">
    <property type="entry name" value="DNA-binding domain"/>
    <property type="match status" value="1"/>
</dbReference>
<evidence type="ECO:0000256" key="4">
    <source>
        <dbReference type="ARBA" id="ARBA00023125"/>
    </source>
</evidence>
<keyword evidence="2" id="KW-0936">Ethylene signaling pathway</keyword>
<protein>
    <submittedName>
        <fullName evidence="11">Putative transcription factor AP2-EREBP family</fullName>
    </submittedName>
</protein>
<dbReference type="FunFam" id="3.30.730.10:FF:000001">
    <property type="entry name" value="Ethylene-responsive transcription factor 2"/>
    <property type="match status" value="1"/>
</dbReference>
<dbReference type="InterPro" id="IPR016177">
    <property type="entry name" value="DNA-bd_dom_sf"/>
</dbReference>
<feature type="region of interest" description="Disordered" evidence="9">
    <location>
        <begin position="48"/>
        <end position="92"/>
    </location>
</feature>
<evidence type="ECO:0000256" key="8">
    <source>
        <dbReference type="ARBA" id="ARBA00024343"/>
    </source>
</evidence>
<keyword evidence="7" id="KW-0539">Nucleus</keyword>
<reference evidence="11 12" key="1">
    <citation type="journal article" date="2018" name="Nat. Genet.">
        <title>The Rosa genome provides new insights in the design of modern roses.</title>
        <authorList>
            <person name="Bendahmane M."/>
        </authorList>
    </citation>
    <scope>NUCLEOTIDE SEQUENCE [LARGE SCALE GENOMIC DNA]</scope>
    <source>
        <strain evidence="12">cv. Old Blush</strain>
    </source>
</reference>
<dbReference type="GO" id="GO:0005634">
    <property type="term" value="C:nucleus"/>
    <property type="evidence" value="ECO:0007669"/>
    <property type="project" value="UniProtKB-SubCell"/>
</dbReference>
<feature type="region of interest" description="Disordered" evidence="9">
    <location>
        <begin position="287"/>
        <end position="321"/>
    </location>
</feature>
<dbReference type="GO" id="GO:0009873">
    <property type="term" value="P:ethylene-activated signaling pathway"/>
    <property type="evidence" value="ECO:0007669"/>
    <property type="project" value="UniProtKB-KW"/>
</dbReference>
<feature type="compositionally biased region" description="Basic and acidic residues" evidence="9">
    <location>
        <begin position="12"/>
        <end position="25"/>
    </location>
</feature>
<feature type="compositionally biased region" description="Polar residues" evidence="9">
    <location>
        <begin position="444"/>
        <end position="456"/>
    </location>
</feature>
<evidence type="ECO:0000313" key="12">
    <source>
        <dbReference type="Proteomes" id="UP000238479"/>
    </source>
</evidence>
<dbReference type="InterPro" id="IPR051758">
    <property type="entry name" value="ERF/AP2-like"/>
</dbReference>
<evidence type="ECO:0000259" key="10">
    <source>
        <dbReference type="PROSITE" id="PS51032"/>
    </source>
</evidence>
<dbReference type="InterPro" id="IPR036955">
    <property type="entry name" value="AP2/ERF_dom_sf"/>
</dbReference>
<keyword evidence="12" id="KW-1185">Reference proteome</keyword>
<evidence type="ECO:0000256" key="2">
    <source>
        <dbReference type="ARBA" id="ARBA00022745"/>
    </source>
</evidence>
<evidence type="ECO:0000256" key="5">
    <source>
        <dbReference type="ARBA" id="ARBA00023159"/>
    </source>
</evidence>
<name>A0A2P6RTS1_ROSCH</name>
<evidence type="ECO:0000256" key="6">
    <source>
        <dbReference type="ARBA" id="ARBA00023163"/>
    </source>
</evidence>
<dbReference type="OMA" id="DETREWK"/>
<evidence type="ECO:0000256" key="3">
    <source>
        <dbReference type="ARBA" id="ARBA00023015"/>
    </source>
</evidence>
<accession>A0A2P6RTS1</accession>
<dbReference type="PRINTS" id="PR00367">
    <property type="entry name" value="ETHRSPELEMNT"/>
</dbReference>
<dbReference type="PANTHER" id="PTHR31657">
    <property type="entry name" value="ETHYLENE-RESPONSIVE TRANSCRIPTION FACTOR ERF061"/>
    <property type="match status" value="1"/>
</dbReference>
<evidence type="ECO:0000256" key="7">
    <source>
        <dbReference type="ARBA" id="ARBA00023242"/>
    </source>
</evidence>
<dbReference type="STRING" id="74649.A0A2P6RTS1"/>
<evidence type="ECO:0000313" key="11">
    <source>
        <dbReference type="EMBL" id="PRQ49830.1"/>
    </source>
</evidence>